<evidence type="ECO:0000256" key="4">
    <source>
        <dbReference type="PROSITE-ProRule" id="PRU00339"/>
    </source>
</evidence>
<accession>A0A7G7G3I9</accession>
<dbReference type="Gene3D" id="3.30.1330.60">
    <property type="entry name" value="OmpA-like domain"/>
    <property type="match status" value="1"/>
</dbReference>
<dbReference type="Pfam" id="PF07676">
    <property type="entry name" value="PD40"/>
    <property type="match status" value="2"/>
</dbReference>
<dbReference type="GO" id="GO:0009279">
    <property type="term" value="C:cell outer membrane"/>
    <property type="evidence" value="ECO:0007669"/>
    <property type="project" value="UniProtKB-SubCell"/>
</dbReference>
<proteinExistence type="predicted"/>
<evidence type="ECO:0000256" key="5">
    <source>
        <dbReference type="PROSITE-ProRule" id="PRU00473"/>
    </source>
</evidence>
<dbReference type="KEGG" id="aswu:HUW51_02915"/>
<name>A0A7G7G3I9_9BACT</name>
<dbReference type="InterPro" id="IPR019734">
    <property type="entry name" value="TPR_rpt"/>
</dbReference>
<dbReference type="Proteomes" id="UP000515237">
    <property type="component" value="Chromosome"/>
</dbReference>
<dbReference type="SUPFAM" id="SSF103088">
    <property type="entry name" value="OmpA-like"/>
    <property type="match status" value="1"/>
</dbReference>
<sequence length="666" mass="74073">MKYTYTNVFILLLVVALGSLPARLQAQSALRKADQYFNSYKYALAIEEYKKAIESKPPTLAVMQRLADANRLSNRSVAAESWYAEVVKNPEADPINIMYYAQMLHTNGKYDEAKVQYLQYAEKQPAEAAQARKLADACDTAAQWLKRSPLFEVKAATELNTLYSDFSPIPYKNGIIFTSDRSVAGAGKTKEKIFGWTGRPYLKLYSSEKNGLTWSKPTLLTSNINATYHNGPAALDSVKSTIYFTRTNLVKLKNTKANPDPTSWVENPFASGFINRLEIYFAEKQGEKWADAKPFAYNKIEEYSVGHPVLSPDGNLLYFVSDMPGGFGLTDIYYCERMGNGSWSKPVNAGNTINTSGREMFPAFDQNGTLYFSSDGHAGFGGLDLFSAKGERSTWSAVTNLMAPINSSRNDYGMLVEGAGQTGLFSSDRFSEEATADIYSFSMIQQPAVLAVTTLERLAGQIGKKSLMPLSNVRLRLTQPNSRDSIIVTSDKKGHYYFNVFKGNNYALLGSKANFLTQPADVQISLNAPDTVNVTLLFDRIQTNTPISLANIYFDLNKWEIRPDAALELDKLAATLLANPKVKIEMGSHCDSREGDNYNQLLSELRAEATVNYLVSQGVARERLTARGYGESQPVNRCVDGVSCSEEEHQQNRRTTFKIQKELASK</sequence>
<dbReference type="RefSeq" id="WP_185272510.1">
    <property type="nucleotide sequence ID" value="NZ_CP055156.1"/>
</dbReference>
<dbReference type="SUPFAM" id="SSF82171">
    <property type="entry name" value="DPP6 N-terminal domain-like"/>
    <property type="match status" value="1"/>
</dbReference>
<evidence type="ECO:0000256" key="1">
    <source>
        <dbReference type="ARBA" id="ARBA00004442"/>
    </source>
</evidence>
<dbReference type="SUPFAM" id="SSF48452">
    <property type="entry name" value="TPR-like"/>
    <property type="match status" value="1"/>
</dbReference>
<evidence type="ECO:0000313" key="8">
    <source>
        <dbReference type="Proteomes" id="UP000515237"/>
    </source>
</evidence>
<dbReference type="PANTHER" id="PTHR30329">
    <property type="entry name" value="STATOR ELEMENT OF FLAGELLAR MOTOR COMPLEX"/>
    <property type="match status" value="1"/>
</dbReference>
<feature type="repeat" description="TPR" evidence="4">
    <location>
        <begin position="26"/>
        <end position="59"/>
    </location>
</feature>
<evidence type="ECO:0000259" key="6">
    <source>
        <dbReference type="PROSITE" id="PS51123"/>
    </source>
</evidence>
<dbReference type="EMBL" id="CP055156">
    <property type="protein sequence ID" value="QNF31723.1"/>
    <property type="molecule type" value="Genomic_DNA"/>
</dbReference>
<dbReference type="InterPro" id="IPR011659">
    <property type="entry name" value="WD40"/>
</dbReference>
<keyword evidence="4" id="KW-0802">TPR repeat</keyword>
<gene>
    <name evidence="7" type="ORF">HUW51_02915</name>
</gene>
<dbReference type="InterPro" id="IPR008969">
    <property type="entry name" value="CarboxyPept-like_regulatory"/>
</dbReference>
<evidence type="ECO:0000313" key="7">
    <source>
        <dbReference type="EMBL" id="QNF31723.1"/>
    </source>
</evidence>
<dbReference type="InterPro" id="IPR006665">
    <property type="entry name" value="OmpA-like"/>
</dbReference>
<dbReference type="InterPro" id="IPR011990">
    <property type="entry name" value="TPR-like_helical_dom_sf"/>
</dbReference>
<feature type="domain" description="OmpA-like" evidence="6">
    <location>
        <begin position="542"/>
        <end position="663"/>
    </location>
</feature>
<dbReference type="PROSITE" id="PS51123">
    <property type="entry name" value="OMPA_2"/>
    <property type="match status" value="1"/>
</dbReference>
<dbReference type="CDD" id="cd07185">
    <property type="entry name" value="OmpA_C-like"/>
    <property type="match status" value="1"/>
</dbReference>
<dbReference type="PANTHER" id="PTHR30329:SF21">
    <property type="entry name" value="LIPOPROTEIN YIAD-RELATED"/>
    <property type="match status" value="1"/>
</dbReference>
<keyword evidence="3" id="KW-0998">Cell outer membrane</keyword>
<dbReference type="Pfam" id="PF00691">
    <property type="entry name" value="OmpA"/>
    <property type="match status" value="1"/>
</dbReference>
<dbReference type="InterPro" id="IPR050330">
    <property type="entry name" value="Bact_OuterMem_StrucFunc"/>
</dbReference>
<protein>
    <submittedName>
        <fullName evidence="7">OmpA family protein</fullName>
    </submittedName>
</protein>
<comment type="subcellular location">
    <subcellularLocation>
        <location evidence="1">Cell outer membrane</location>
    </subcellularLocation>
</comment>
<dbReference type="InterPro" id="IPR036737">
    <property type="entry name" value="OmpA-like_sf"/>
</dbReference>
<organism evidence="7 8">
    <name type="scientific">Adhaeribacter swui</name>
    <dbReference type="NCBI Taxonomy" id="2086471"/>
    <lineage>
        <taxon>Bacteria</taxon>
        <taxon>Pseudomonadati</taxon>
        <taxon>Bacteroidota</taxon>
        <taxon>Cytophagia</taxon>
        <taxon>Cytophagales</taxon>
        <taxon>Hymenobacteraceae</taxon>
        <taxon>Adhaeribacter</taxon>
    </lineage>
</organism>
<keyword evidence="8" id="KW-1185">Reference proteome</keyword>
<reference evidence="7 8" key="1">
    <citation type="journal article" date="2018" name="Int. J. Syst. Evol. Microbiol.">
        <title>Adhaeribacter swui sp. nov., isolated from wet mud.</title>
        <authorList>
            <person name="Kim D.U."/>
            <person name="Kim K.W."/>
            <person name="Kang M.S."/>
            <person name="Kim J.Y."/>
            <person name="Jang J.H."/>
            <person name="Kim M.K."/>
        </authorList>
    </citation>
    <scope>NUCLEOTIDE SEQUENCE [LARGE SCALE GENOMIC DNA]</scope>
    <source>
        <strain evidence="7 8">KCTC 52873</strain>
    </source>
</reference>
<evidence type="ECO:0000256" key="3">
    <source>
        <dbReference type="ARBA" id="ARBA00023237"/>
    </source>
</evidence>
<dbReference type="AlphaFoldDB" id="A0A7G7G3I9"/>
<evidence type="ECO:0000256" key="2">
    <source>
        <dbReference type="ARBA" id="ARBA00023136"/>
    </source>
</evidence>
<dbReference type="InterPro" id="IPR006664">
    <property type="entry name" value="OMP_bac"/>
</dbReference>
<dbReference type="Gene3D" id="1.25.40.10">
    <property type="entry name" value="Tetratricopeptide repeat domain"/>
    <property type="match status" value="1"/>
</dbReference>
<dbReference type="PRINTS" id="PR01021">
    <property type="entry name" value="OMPADOMAIN"/>
</dbReference>
<dbReference type="SUPFAM" id="SSF49464">
    <property type="entry name" value="Carboxypeptidase regulatory domain-like"/>
    <property type="match status" value="1"/>
</dbReference>
<dbReference type="PROSITE" id="PS50005">
    <property type="entry name" value="TPR"/>
    <property type="match status" value="1"/>
</dbReference>
<keyword evidence="2 5" id="KW-0472">Membrane</keyword>